<dbReference type="InterPro" id="IPR018076">
    <property type="entry name" value="T2SS_GspF_dom"/>
</dbReference>
<name>A0A173SQV8_EUBRA</name>
<keyword evidence="5 7" id="KW-1133">Transmembrane helix</keyword>
<evidence type="ECO:0000256" key="3">
    <source>
        <dbReference type="ARBA" id="ARBA00022475"/>
    </source>
</evidence>
<organism evidence="9 10">
    <name type="scientific">Eubacterium ramulus</name>
    <dbReference type="NCBI Taxonomy" id="39490"/>
    <lineage>
        <taxon>Bacteria</taxon>
        <taxon>Bacillati</taxon>
        <taxon>Bacillota</taxon>
        <taxon>Clostridia</taxon>
        <taxon>Eubacteriales</taxon>
        <taxon>Eubacteriaceae</taxon>
        <taxon>Eubacterium</taxon>
    </lineage>
</organism>
<evidence type="ECO:0000256" key="5">
    <source>
        <dbReference type="ARBA" id="ARBA00022989"/>
    </source>
</evidence>
<dbReference type="InterPro" id="IPR003004">
    <property type="entry name" value="GspF/PilC"/>
</dbReference>
<sequence>MEHLQQKSLSYPELASFCGEMGMILRSGISALEGLELLMEDTQNDAEKTLLDTMYQSMQSGGTFADALSRTGVFPSYLIHMTAIGEETGRLDDVMESLSAHYQREESLSRSIRSSLSYPLIMIILMLVVIVILITKVMPVFQQVFVQLGTEMTGLSKGILLLGSVLSRYALVFVILIAAVIAVGIVLTRTEKGRHLAGKLGHRFRHFREIADCSDSCRFAGAMALALKSGLTPERGLEFSRNLIEDPFYLERIDQCCAEIEQGTEFSGALVKTKVFTGVYARMTAIAGKSGMMDEVMEQIADRCEEELREHITSFLAVLEPTLVIILSVIVGIILLSVMLPLLGIMAGL</sequence>
<feature type="transmembrane region" description="Helical" evidence="7">
    <location>
        <begin position="323"/>
        <end position="347"/>
    </location>
</feature>
<dbReference type="GeneID" id="97389963"/>
<comment type="similarity">
    <text evidence="2">Belongs to the GSP F family.</text>
</comment>
<feature type="transmembrane region" description="Helical" evidence="7">
    <location>
        <begin position="116"/>
        <end position="138"/>
    </location>
</feature>
<feature type="domain" description="Type II secretion system protein GspF" evidence="8">
    <location>
        <begin position="17"/>
        <end position="139"/>
    </location>
</feature>
<dbReference type="Pfam" id="PF00482">
    <property type="entry name" value="T2SSF"/>
    <property type="match status" value="2"/>
</dbReference>
<dbReference type="EMBL" id="CYYA01000006">
    <property type="protein sequence ID" value="CUM92005.1"/>
    <property type="molecule type" value="Genomic_DNA"/>
</dbReference>
<keyword evidence="3" id="KW-1003">Cell membrane</keyword>
<gene>
    <name evidence="9" type="primary">epsF</name>
    <name evidence="9" type="ORF">ERS852448_01062</name>
</gene>
<evidence type="ECO:0000313" key="10">
    <source>
        <dbReference type="Proteomes" id="UP000095492"/>
    </source>
</evidence>
<evidence type="ECO:0000256" key="7">
    <source>
        <dbReference type="SAM" id="Phobius"/>
    </source>
</evidence>
<protein>
    <submittedName>
        <fullName evidence="9">Cholera toxin secretion protein epsF</fullName>
    </submittedName>
</protein>
<evidence type="ECO:0000256" key="2">
    <source>
        <dbReference type="ARBA" id="ARBA00005745"/>
    </source>
</evidence>
<keyword evidence="4 7" id="KW-0812">Transmembrane</keyword>
<evidence type="ECO:0000256" key="6">
    <source>
        <dbReference type="ARBA" id="ARBA00023136"/>
    </source>
</evidence>
<proteinExistence type="inferred from homology"/>
<dbReference type="GO" id="GO:0005886">
    <property type="term" value="C:plasma membrane"/>
    <property type="evidence" value="ECO:0007669"/>
    <property type="project" value="UniProtKB-SubCell"/>
</dbReference>
<evidence type="ECO:0000256" key="4">
    <source>
        <dbReference type="ARBA" id="ARBA00022692"/>
    </source>
</evidence>
<dbReference type="PANTHER" id="PTHR30012">
    <property type="entry name" value="GENERAL SECRETION PATHWAY PROTEIN"/>
    <property type="match status" value="1"/>
</dbReference>
<evidence type="ECO:0000313" key="9">
    <source>
        <dbReference type="EMBL" id="CUM92005.1"/>
    </source>
</evidence>
<dbReference type="Proteomes" id="UP000095492">
    <property type="component" value="Unassembled WGS sequence"/>
</dbReference>
<dbReference type="PANTHER" id="PTHR30012:SF0">
    <property type="entry name" value="TYPE II SECRETION SYSTEM PROTEIN F-RELATED"/>
    <property type="match status" value="1"/>
</dbReference>
<feature type="domain" description="Type II secretion system protein GspF" evidence="8">
    <location>
        <begin position="219"/>
        <end position="341"/>
    </location>
</feature>
<keyword evidence="6 7" id="KW-0472">Membrane</keyword>
<dbReference type="InterPro" id="IPR042094">
    <property type="entry name" value="T2SS_GspF_sf"/>
</dbReference>
<dbReference type="OrthoDB" id="1733538at2"/>
<feature type="transmembrane region" description="Helical" evidence="7">
    <location>
        <begin position="158"/>
        <end position="187"/>
    </location>
</feature>
<dbReference type="AlphaFoldDB" id="A0A173SQV8"/>
<evidence type="ECO:0000256" key="1">
    <source>
        <dbReference type="ARBA" id="ARBA00004651"/>
    </source>
</evidence>
<comment type="subcellular location">
    <subcellularLocation>
        <location evidence="1">Cell membrane</location>
        <topology evidence="1">Multi-pass membrane protein</topology>
    </subcellularLocation>
</comment>
<evidence type="ECO:0000259" key="8">
    <source>
        <dbReference type="Pfam" id="PF00482"/>
    </source>
</evidence>
<dbReference type="RefSeq" id="WP_055289791.1">
    <property type="nucleotide sequence ID" value="NZ_CP173382.1"/>
</dbReference>
<dbReference type="PRINTS" id="PR00812">
    <property type="entry name" value="BCTERIALGSPF"/>
</dbReference>
<dbReference type="STRING" id="39490.ERS852448_01062"/>
<accession>A0A173SQV8</accession>
<reference evidence="9 10" key="1">
    <citation type="submission" date="2015-09" db="EMBL/GenBank/DDBJ databases">
        <authorList>
            <consortium name="Pathogen Informatics"/>
        </authorList>
    </citation>
    <scope>NUCLEOTIDE SEQUENCE [LARGE SCALE GENOMIC DNA]</scope>
    <source>
        <strain evidence="9 10">2789STDY5608891</strain>
    </source>
</reference>
<dbReference type="Gene3D" id="1.20.81.30">
    <property type="entry name" value="Type II secretion system (T2SS), domain F"/>
    <property type="match status" value="2"/>
</dbReference>